<evidence type="ECO:0000256" key="1">
    <source>
        <dbReference type="ARBA" id="ARBA00004477"/>
    </source>
</evidence>
<sequence length="1005" mass="112984">MCAKTCYRGNLIFCGRRKICVPRMLIGTFFNSTRFWSEEFWLPPKESWGNINAPQTRDFIHGIFSAIILCVLRVILHKLTKSQEVPNIPLLEEYYQFNKRPPFNDIRALSKKLDVSDAKVSYWFRAKRNSVKFPIIVKFAESGWRFSFYFCLFSYGICCLYQEPFLYDTSEFFRAYPHHEMSRCIFWYYMIELAYYVSGLIWVFVEVKRKDFIVMLTHHVVTVALISFSYLTNYFRIGSVIMLLHDSADFWLEAAKMFKYLEKFWPCMACFTTFICVWIATRLYYYPFRIIASLFYDAPVLIGFYPALSAFAVFLITLQLLHIFWTVQIIRTAVKPFTTGQLTSDARSDSEMSDTANDCTTGIHANGSGYPEKMTEVLNPLGTCANNSSLGPTSNPTSPSNTIRKRLKQSPLSRDEIMSILQNLVLEASLVDYMVAHGVISLSSARELMQVDCKNEQKIEKLMDLLDSECDAPQHYSQNAKIVLLTNALRNTGQHALASQLDRGRKIKPAPLADTKLCDTGYGSDIVYPVPETLCVCLNAVCAIYLTVTHWGSGSPSPLLCLPIHPPVFCESLSLKWSIAVAIPHPSRRDLTTLNLIADSAAGPSSPNLRRRGQLNLWVQVAAIRLSPASCQHFRLPQSRESPLSLSPLSHGKKRPLLSKSPSCCEEETGDAVKERNSPEIKARNTSGSVDYHLPSFVCPPPSHITSQESPPDDSEMRTREQALRLAKLAILDAKSNEFYTALSSPLSDALVKFLEQTLGVLVLGAQVESHCPNDCLPEGLLQPLSAATAVSIVATTHEALERLHDAVTLTPQEKLPHLPPASSLSSALETIFQQERDFMKKIDLKDICLSVALQADEMRLAANSSPHLTWICVRVRLGQTAGTIAHCASHAGDRKNKQQLGLQTTYTKDTPKRCANERKSYPQSYKWAQDFLLHTVANLISGMDGRQRGRLVGKWADRCVSVVIFLASSISQSRGHRQSRLDMKNATGEIKPDVSVARDWAVRL</sequence>
<evidence type="ECO:0000313" key="17">
    <source>
        <dbReference type="EMBL" id="EUB58086.1"/>
    </source>
</evidence>
<dbReference type="RefSeq" id="XP_024349282.1">
    <property type="nucleotide sequence ID" value="XM_024496255.1"/>
</dbReference>
<dbReference type="AlphaFoldDB" id="W6UBZ9"/>
<keyword evidence="9 11" id="KW-0472">Membrane</keyword>
<dbReference type="EMBL" id="APAU02000068">
    <property type="protein sequence ID" value="EUB58086.1"/>
    <property type="molecule type" value="Genomic_DNA"/>
</dbReference>
<evidence type="ECO:0000256" key="6">
    <source>
        <dbReference type="ARBA" id="ARBA00022824"/>
    </source>
</evidence>
<keyword evidence="5 11" id="KW-0812">Transmembrane</keyword>
<dbReference type="InterPro" id="IPR006634">
    <property type="entry name" value="TLC-dom"/>
</dbReference>
<keyword evidence="7 14" id="KW-1133">Transmembrane helix</keyword>
<evidence type="ECO:0000256" key="8">
    <source>
        <dbReference type="ARBA" id="ARBA00023098"/>
    </source>
</evidence>
<dbReference type="PANTHER" id="PTHR12560:SF0">
    <property type="entry name" value="LD18904P"/>
    <property type="match status" value="1"/>
</dbReference>
<keyword evidence="6" id="KW-0256">Endoplasmic reticulum</keyword>
<dbReference type="InterPro" id="IPR011029">
    <property type="entry name" value="DEATH-like_dom_sf"/>
</dbReference>
<dbReference type="GO" id="GO:0005634">
    <property type="term" value="C:nucleus"/>
    <property type="evidence" value="ECO:0007669"/>
    <property type="project" value="UniProtKB-SubCell"/>
</dbReference>
<feature type="region of interest" description="Disordered" evidence="13">
    <location>
        <begin position="641"/>
        <end position="676"/>
    </location>
</feature>
<feature type="domain" description="Homeobox" evidence="15">
    <location>
        <begin position="91"/>
        <end position="134"/>
    </location>
</feature>
<comment type="subcellular location">
    <subcellularLocation>
        <location evidence="1">Endoplasmic reticulum membrane</location>
        <topology evidence="1">Multi-pass membrane protein</topology>
    </subcellularLocation>
    <subcellularLocation>
        <location evidence="10 12">Nucleus</location>
    </subcellularLocation>
</comment>
<dbReference type="Gene3D" id="1.10.10.60">
    <property type="entry name" value="Homeodomain-like"/>
    <property type="match status" value="1"/>
</dbReference>
<comment type="pathway">
    <text evidence="2">Lipid metabolism; sphingolipid metabolism.</text>
</comment>
<dbReference type="GO" id="GO:0003677">
    <property type="term" value="F:DNA binding"/>
    <property type="evidence" value="ECO:0007669"/>
    <property type="project" value="UniProtKB-UniRule"/>
</dbReference>
<dbReference type="GO" id="GO:0046513">
    <property type="term" value="P:ceramide biosynthetic process"/>
    <property type="evidence" value="ECO:0007669"/>
    <property type="project" value="InterPro"/>
</dbReference>
<protein>
    <submittedName>
        <fullName evidence="17">LAG1 longevity assurance</fullName>
    </submittedName>
</protein>
<reference evidence="17 18" key="1">
    <citation type="journal article" date="2013" name="Nat. Genet.">
        <title>The genome of the hydatid tapeworm Echinococcus granulosus.</title>
        <authorList>
            <person name="Zheng H."/>
            <person name="Zhang W."/>
            <person name="Zhang L."/>
            <person name="Zhang Z."/>
            <person name="Li J."/>
            <person name="Lu G."/>
            <person name="Zhu Y."/>
            <person name="Wang Y."/>
            <person name="Huang Y."/>
            <person name="Liu J."/>
            <person name="Kang H."/>
            <person name="Chen J."/>
            <person name="Wang L."/>
            <person name="Chen A."/>
            <person name="Yu S."/>
            <person name="Gao Z."/>
            <person name="Jin L."/>
            <person name="Gu W."/>
            <person name="Wang Z."/>
            <person name="Zhao L."/>
            <person name="Shi B."/>
            <person name="Wen H."/>
            <person name="Lin R."/>
            <person name="Jones M.K."/>
            <person name="Brejova B."/>
            <person name="Vinar T."/>
            <person name="Zhao G."/>
            <person name="McManus D.P."/>
            <person name="Chen Z."/>
            <person name="Zhou Y."/>
            <person name="Wang S."/>
        </authorList>
    </citation>
    <scope>NUCLEOTIDE SEQUENCE [LARGE SCALE GENOMIC DNA]</scope>
</reference>
<keyword evidence="10 12" id="KW-0238">DNA-binding</keyword>
<dbReference type="PROSITE" id="PS50922">
    <property type="entry name" value="TLC"/>
    <property type="match status" value="1"/>
</dbReference>
<evidence type="ECO:0000256" key="11">
    <source>
        <dbReference type="PROSITE-ProRule" id="PRU00205"/>
    </source>
</evidence>
<dbReference type="CDD" id="cd00086">
    <property type="entry name" value="homeodomain"/>
    <property type="match status" value="1"/>
</dbReference>
<dbReference type="SUPFAM" id="SSF46689">
    <property type="entry name" value="Homeodomain-like"/>
    <property type="match status" value="1"/>
</dbReference>
<dbReference type="UniPathway" id="UPA00222"/>
<evidence type="ECO:0000256" key="12">
    <source>
        <dbReference type="RuleBase" id="RU000682"/>
    </source>
</evidence>
<evidence type="ECO:0000256" key="3">
    <source>
        <dbReference type="ARBA" id="ARBA00004991"/>
    </source>
</evidence>
<dbReference type="SMART" id="SM00389">
    <property type="entry name" value="HOX"/>
    <property type="match status" value="1"/>
</dbReference>
<organism evidence="17 18">
    <name type="scientific">Echinococcus granulosus</name>
    <name type="common">Hydatid tapeworm</name>
    <dbReference type="NCBI Taxonomy" id="6210"/>
    <lineage>
        <taxon>Eukaryota</taxon>
        <taxon>Metazoa</taxon>
        <taxon>Spiralia</taxon>
        <taxon>Lophotrochozoa</taxon>
        <taxon>Platyhelminthes</taxon>
        <taxon>Cestoda</taxon>
        <taxon>Eucestoda</taxon>
        <taxon>Cyclophyllidea</taxon>
        <taxon>Taeniidae</taxon>
        <taxon>Echinococcus</taxon>
        <taxon>Echinococcus granulosus group</taxon>
    </lineage>
</organism>
<feature type="transmembrane region" description="Helical" evidence="14">
    <location>
        <begin position="305"/>
        <end position="325"/>
    </location>
</feature>
<dbReference type="GeneID" id="36342721"/>
<feature type="transmembrane region" description="Helical" evidence="14">
    <location>
        <begin position="146"/>
        <end position="165"/>
    </location>
</feature>
<feature type="transmembrane region" description="Helical" evidence="14">
    <location>
        <begin position="185"/>
        <end position="205"/>
    </location>
</feature>
<dbReference type="PROSITE" id="PS50071">
    <property type="entry name" value="HOMEOBOX_2"/>
    <property type="match status" value="1"/>
</dbReference>
<evidence type="ECO:0000256" key="4">
    <source>
        <dbReference type="ARBA" id="ARBA00022679"/>
    </source>
</evidence>
<dbReference type="Gene3D" id="1.10.533.10">
    <property type="entry name" value="Death Domain, Fas"/>
    <property type="match status" value="1"/>
</dbReference>
<evidence type="ECO:0000259" key="16">
    <source>
        <dbReference type="PROSITE" id="PS50922"/>
    </source>
</evidence>
<dbReference type="Proteomes" id="UP000019149">
    <property type="component" value="Unassembled WGS sequence"/>
</dbReference>
<comment type="caution">
    <text evidence="17">The sequence shown here is derived from an EMBL/GenBank/DDBJ whole genome shotgun (WGS) entry which is preliminary data.</text>
</comment>
<dbReference type="PANTHER" id="PTHR12560">
    <property type="entry name" value="LONGEVITY ASSURANCE FACTOR 1 LAG1"/>
    <property type="match status" value="1"/>
</dbReference>
<evidence type="ECO:0000256" key="5">
    <source>
        <dbReference type="ARBA" id="ARBA00022692"/>
    </source>
</evidence>
<dbReference type="STRING" id="6210.W6UBZ9"/>
<evidence type="ECO:0000259" key="15">
    <source>
        <dbReference type="PROSITE" id="PS50071"/>
    </source>
</evidence>
<evidence type="ECO:0000256" key="7">
    <source>
        <dbReference type="ARBA" id="ARBA00022989"/>
    </source>
</evidence>
<dbReference type="InterPro" id="IPR016439">
    <property type="entry name" value="Lag1/Lac1-like"/>
</dbReference>
<proteinExistence type="predicted"/>
<dbReference type="Pfam" id="PF03798">
    <property type="entry name" value="TRAM_LAG1_CLN8"/>
    <property type="match status" value="1"/>
</dbReference>
<feature type="DNA-binding region" description="Homeobox" evidence="10">
    <location>
        <begin position="93"/>
        <end position="135"/>
    </location>
</feature>
<dbReference type="InterPro" id="IPR009057">
    <property type="entry name" value="Homeodomain-like_sf"/>
</dbReference>
<evidence type="ECO:0000256" key="13">
    <source>
        <dbReference type="SAM" id="MobiDB-lite"/>
    </source>
</evidence>
<keyword evidence="18" id="KW-1185">Reference proteome</keyword>
<comment type="pathway">
    <text evidence="3">Sphingolipid metabolism.</text>
</comment>
<evidence type="ECO:0000256" key="9">
    <source>
        <dbReference type="ARBA" id="ARBA00023136"/>
    </source>
</evidence>
<dbReference type="SMART" id="SM00724">
    <property type="entry name" value="TLC"/>
    <property type="match status" value="1"/>
</dbReference>
<evidence type="ECO:0000256" key="14">
    <source>
        <dbReference type="SAM" id="Phobius"/>
    </source>
</evidence>
<feature type="transmembrane region" description="Helical" evidence="14">
    <location>
        <begin position="264"/>
        <end position="285"/>
    </location>
</feature>
<dbReference type="Pfam" id="PF00046">
    <property type="entry name" value="Homeodomain"/>
    <property type="match status" value="1"/>
</dbReference>
<evidence type="ECO:0000256" key="10">
    <source>
        <dbReference type="PROSITE-ProRule" id="PRU00108"/>
    </source>
</evidence>
<dbReference type="InterPro" id="IPR001356">
    <property type="entry name" value="HD"/>
</dbReference>
<keyword evidence="4" id="KW-0808">Transferase</keyword>
<dbReference type="OrthoDB" id="537032at2759"/>
<dbReference type="CTD" id="36342721"/>
<dbReference type="GO" id="GO:0050291">
    <property type="term" value="F:sphingosine N-acyltransferase activity"/>
    <property type="evidence" value="ECO:0007669"/>
    <property type="project" value="InterPro"/>
</dbReference>
<feature type="compositionally biased region" description="Low complexity" evidence="13">
    <location>
        <begin position="641"/>
        <end position="650"/>
    </location>
</feature>
<dbReference type="KEGG" id="egl:EGR_07006"/>
<gene>
    <name evidence="17" type="ORF">EGR_07006</name>
</gene>
<evidence type="ECO:0000256" key="2">
    <source>
        <dbReference type="ARBA" id="ARBA00004760"/>
    </source>
</evidence>
<name>W6UBZ9_ECHGR</name>
<dbReference type="GO" id="GO:0005789">
    <property type="term" value="C:endoplasmic reticulum membrane"/>
    <property type="evidence" value="ECO:0007669"/>
    <property type="project" value="UniProtKB-SubCell"/>
</dbReference>
<feature type="domain" description="TLC" evidence="16">
    <location>
        <begin position="137"/>
        <end position="338"/>
    </location>
</feature>
<keyword evidence="10 12" id="KW-0539">Nucleus</keyword>
<keyword evidence="10 12" id="KW-0371">Homeobox</keyword>
<keyword evidence="8" id="KW-0443">Lipid metabolism</keyword>
<accession>W6UBZ9</accession>
<evidence type="ECO:0000313" key="18">
    <source>
        <dbReference type="Proteomes" id="UP000019149"/>
    </source>
</evidence>